<sequence length="127" mass="13350">MSTSSQQSTETTSGLLTFGHSYYITNSRGELVSNAASFTNGGNEPAGNNGGKLSKLLVLFFMISNFVVGIATSNLKDALVCVGVREVVEPLQHGCKCSAWSTNIHGDIPAKNKPINFGFSSGTDAQC</sequence>
<keyword evidence="1" id="KW-1133">Transmembrane helix</keyword>
<dbReference type="RefSeq" id="XP_003867406.1">
    <property type="nucleotide sequence ID" value="XM_003867358.1"/>
</dbReference>
<name>H8X0S9_CANO9</name>
<dbReference type="EMBL" id="HE681720">
    <property type="protein sequence ID" value="CCG21968.1"/>
    <property type="molecule type" value="Genomic_DNA"/>
</dbReference>
<dbReference type="KEGG" id="cot:CORT_0B02530"/>
<dbReference type="GeneID" id="14538167"/>
<accession>H8X0S9</accession>
<keyword evidence="1" id="KW-0472">Membrane</keyword>
<evidence type="ECO:0000313" key="3">
    <source>
        <dbReference type="Proteomes" id="UP000005018"/>
    </source>
</evidence>
<feature type="transmembrane region" description="Helical" evidence="1">
    <location>
        <begin position="56"/>
        <end position="75"/>
    </location>
</feature>
<dbReference type="AlphaFoldDB" id="H8X0S9"/>
<dbReference type="Proteomes" id="UP000005018">
    <property type="component" value="Chromosome 2"/>
</dbReference>
<evidence type="ECO:0000313" key="2">
    <source>
        <dbReference type="EMBL" id="CCG21968.1"/>
    </source>
</evidence>
<dbReference type="OrthoDB" id="4022698at2759"/>
<dbReference type="HOGENOM" id="CLU_1970247_0_0_1"/>
<organism evidence="2 3">
    <name type="scientific">Candida orthopsilosis (strain 90-125)</name>
    <name type="common">Yeast</name>
    <dbReference type="NCBI Taxonomy" id="1136231"/>
    <lineage>
        <taxon>Eukaryota</taxon>
        <taxon>Fungi</taxon>
        <taxon>Dikarya</taxon>
        <taxon>Ascomycota</taxon>
        <taxon>Saccharomycotina</taxon>
        <taxon>Pichiomycetes</taxon>
        <taxon>Debaryomycetaceae</taxon>
        <taxon>Candida/Lodderomyces clade</taxon>
        <taxon>Candida</taxon>
    </lineage>
</organism>
<keyword evidence="1" id="KW-0812">Transmembrane</keyword>
<keyword evidence="3" id="KW-1185">Reference proteome</keyword>
<protein>
    <submittedName>
        <fullName evidence="2">Uncharacterized protein</fullName>
    </submittedName>
</protein>
<gene>
    <name evidence="2" type="ORF">CORT_0B02530</name>
</gene>
<reference evidence="2 3" key="1">
    <citation type="journal article" date="2012" name="PLoS ONE">
        <title>Sequence and analysis of the genome of the pathogenic yeast Candida orthopsilosis.</title>
        <authorList>
            <person name="Riccombeni A."/>
            <person name="Vidanes G."/>
            <person name="Proux-Wera E."/>
            <person name="Wolfe K.H."/>
            <person name="Butler G."/>
        </authorList>
    </citation>
    <scope>NUCLEOTIDE SEQUENCE [LARGE SCALE GENOMIC DNA]</scope>
    <source>
        <strain evidence="2 3">Co 90-125</strain>
    </source>
</reference>
<evidence type="ECO:0000256" key="1">
    <source>
        <dbReference type="SAM" id="Phobius"/>
    </source>
</evidence>
<proteinExistence type="predicted"/>